<comment type="cofactor">
    <cofactor evidence="1">
        <name>Mg(2+)</name>
        <dbReference type="ChEBI" id="CHEBI:18420"/>
    </cofactor>
</comment>
<dbReference type="SFLD" id="SFLDG01129">
    <property type="entry name" value="C1.5:_HAD__Beta-PGM__Phosphata"/>
    <property type="match status" value="1"/>
</dbReference>
<dbReference type="eggNOG" id="COG0637">
    <property type="taxonomic scope" value="Bacteria"/>
</dbReference>
<dbReference type="PATRIC" id="fig|742159.3.peg.4806"/>
<gene>
    <name evidence="5" type="ORF">HMPREF0004_3794</name>
</gene>
<accession>D4XE97</accession>
<evidence type="ECO:0000313" key="5">
    <source>
        <dbReference type="EMBL" id="EFF74870.1"/>
    </source>
</evidence>
<keyword evidence="3" id="KW-0479">Metal-binding</keyword>
<evidence type="ECO:0000256" key="2">
    <source>
        <dbReference type="ARBA" id="ARBA00006171"/>
    </source>
</evidence>
<organism evidence="5 6">
    <name type="scientific">Achromobacter piechaudii ATCC 43553</name>
    <dbReference type="NCBI Taxonomy" id="742159"/>
    <lineage>
        <taxon>Bacteria</taxon>
        <taxon>Pseudomonadati</taxon>
        <taxon>Pseudomonadota</taxon>
        <taxon>Betaproteobacteria</taxon>
        <taxon>Burkholderiales</taxon>
        <taxon>Alcaligenaceae</taxon>
        <taxon>Achromobacter</taxon>
    </lineage>
</organism>
<dbReference type="SFLD" id="SFLDG01135">
    <property type="entry name" value="C1.5.6:_HAD__Beta-PGM__Phospha"/>
    <property type="match status" value="1"/>
</dbReference>
<protein>
    <submittedName>
        <fullName evidence="5">HAD hydrolase, family IA, variant 3</fullName>
        <ecNumber evidence="5">3.1.3.18</ecNumber>
    </submittedName>
</protein>
<dbReference type="GO" id="GO:0008967">
    <property type="term" value="F:phosphoglycolate phosphatase activity"/>
    <property type="evidence" value="ECO:0007669"/>
    <property type="project" value="UniProtKB-EC"/>
</dbReference>
<dbReference type="Proteomes" id="UP000004510">
    <property type="component" value="Unassembled WGS sequence"/>
</dbReference>
<dbReference type="InterPro" id="IPR006439">
    <property type="entry name" value="HAD-SF_hydro_IA"/>
</dbReference>
<dbReference type="HOGENOM" id="CLU_045011_13_2_4"/>
<dbReference type="AlphaFoldDB" id="D4XE97"/>
<dbReference type="PANTHER" id="PTHR46193:SF10">
    <property type="entry name" value="6-PHOSPHOGLUCONATE PHOSPHATASE"/>
    <property type="match status" value="1"/>
</dbReference>
<dbReference type="EMBL" id="ADMS01000088">
    <property type="protein sequence ID" value="EFF74870.1"/>
    <property type="molecule type" value="Genomic_DNA"/>
</dbReference>
<dbReference type="EC" id="3.1.3.18" evidence="5"/>
<dbReference type="InterPro" id="IPR051600">
    <property type="entry name" value="Beta-PGM-like"/>
</dbReference>
<dbReference type="SUPFAM" id="SSF56784">
    <property type="entry name" value="HAD-like"/>
    <property type="match status" value="1"/>
</dbReference>
<evidence type="ECO:0000256" key="4">
    <source>
        <dbReference type="ARBA" id="ARBA00022842"/>
    </source>
</evidence>
<evidence type="ECO:0000256" key="3">
    <source>
        <dbReference type="ARBA" id="ARBA00022723"/>
    </source>
</evidence>
<comment type="caution">
    <text evidence="5">The sequence shown here is derived from an EMBL/GenBank/DDBJ whole genome shotgun (WGS) entry which is preliminary data.</text>
</comment>
<dbReference type="InterPro" id="IPR023198">
    <property type="entry name" value="PGP-like_dom2"/>
</dbReference>
<keyword evidence="5" id="KW-0378">Hydrolase</keyword>
<evidence type="ECO:0000313" key="6">
    <source>
        <dbReference type="Proteomes" id="UP000004510"/>
    </source>
</evidence>
<proteinExistence type="inferred from homology"/>
<dbReference type="GO" id="GO:0046872">
    <property type="term" value="F:metal ion binding"/>
    <property type="evidence" value="ECO:0007669"/>
    <property type="project" value="UniProtKB-KW"/>
</dbReference>
<evidence type="ECO:0000256" key="1">
    <source>
        <dbReference type="ARBA" id="ARBA00001946"/>
    </source>
</evidence>
<reference evidence="6" key="1">
    <citation type="submission" date="2010-03" db="EMBL/GenBank/DDBJ databases">
        <title>Complete sequence of Mobiluncus curtisii ATCC 43063.</title>
        <authorList>
            <person name="Muzny D."/>
            <person name="Qin X."/>
            <person name="Deng J."/>
            <person name="Jiang H."/>
            <person name="Liu Y."/>
            <person name="Qu J."/>
            <person name="Song X.-Z."/>
            <person name="Zhang L."/>
            <person name="Thornton R."/>
            <person name="Coyle M."/>
            <person name="Francisco L."/>
            <person name="Jackson L."/>
            <person name="Javaid M."/>
            <person name="Korchina V."/>
            <person name="Kovar C."/>
            <person name="Mata R."/>
            <person name="Mathew T."/>
            <person name="Ngo R."/>
            <person name="Nguyen L."/>
            <person name="Nguyen N."/>
            <person name="Okwuonu G."/>
            <person name="Ongeri F."/>
            <person name="Pham C."/>
            <person name="Simmons D."/>
            <person name="Wilczek-Boney K."/>
            <person name="Hale W."/>
            <person name="Jakkamsetti A."/>
            <person name="Pham P."/>
            <person name="Ruth R."/>
            <person name="San Lucas F."/>
            <person name="Warren J."/>
            <person name="Zhang J."/>
            <person name="Zhao Z."/>
            <person name="Zhou C."/>
            <person name="Zhu D."/>
            <person name="Lee S."/>
            <person name="Bess C."/>
            <person name="Blankenburg K."/>
            <person name="Forbes L."/>
            <person name="Fu Q."/>
            <person name="Gubbala S."/>
            <person name="Hirani K."/>
            <person name="Jayaseelan J.C."/>
            <person name="Lara F."/>
            <person name="Munidasa M."/>
            <person name="Palculict T."/>
            <person name="Patil S."/>
            <person name="Pu L.-L."/>
            <person name="Saada N."/>
            <person name="Tang L."/>
            <person name="Weissenberger G."/>
            <person name="Zhu Y."/>
            <person name="Hemphill L."/>
            <person name="Shang Y."/>
            <person name="Youmans B."/>
            <person name="Ayvaz T."/>
            <person name="Ross M."/>
            <person name="Santibanez J."/>
            <person name="Aqrawi P."/>
            <person name="Gross S."/>
            <person name="Joshi V."/>
            <person name="Fowler G."/>
            <person name="Nazareth L."/>
            <person name="Reid J."/>
            <person name="Worley K."/>
            <person name="Petrosino J."/>
            <person name="Highlander S."/>
            <person name="Gibbs R."/>
            <person name="Gibbs R."/>
        </authorList>
    </citation>
    <scope>NUCLEOTIDE SEQUENCE [LARGE SCALE GENOMIC DNA]</scope>
    <source>
        <strain evidence="6">ATCC 43553</strain>
    </source>
</reference>
<dbReference type="InterPro" id="IPR036412">
    <property type="entry name" value="HAD-like_sf"/>
</dbReference>
<keyword evidence="4" id="KW-0460">Magnesium</keyword>
<name>D4XE97_9BURK</name>
<dbReference type="InterPro" id="IPR023214">
    <property type="entry name" value="HAD_sf"/>
</dbReference>
<dbReference type="PANTHER" id="PTHR46193">
    <property type="entry name" value="6-PHOSPHOGLUCONATE PHOSPHATASE"/>
    <property type="match status" value="1"/>
</dbReference>
<sequence length="239" mass="25721">MMDADFVGANMQPSPPRLVIFDCDGVLIDSEIIAARAQSHALAEHGIAITPEQAAHRFAGIPDADMWQTLQTENACALPDDFARQYAERLAHTFRQELRALPHVHETVAALRARGVDICVASSSTPPKLEAALKLVDLWDAFAPNVFSTAQVAHGKPAPDVFLFAARQMRAAVRDCVVVEDSVPGVRAACAARMLAVGYVGASHNGPDQRQRLLDEGAFAVIDDLSQLPDLLWPGPAKA</sequence>
<dbReference type="SFLD" id="SFLDS00003">
    <property type="entry name" value="Haloacid_Dehalogenase"/>
    <property type="match status" value="1"/>
</dbReference>
<dbReference type="Gene3D" id="3.40.50.1000">
    <property type="entry name" value="HAD superfamily/HAD-like"/>
    <property type="match status" value="1"/>
</dbReference>
<dbReference type="Gene3D" id="1.10.150.240">
    <property type="entry name" value="Putative phosphatase, domain 2"/>
    <property type="match status" value="1"/>
</dbReference>
<dbReference type="NCBIfam" id="TIGR01509">
    <property type="entry name" value="HAD-SF-IA-v3"/>
    <property type="match status" value="1"/>
</dbReference>
<comment type="similarity">
    <text evidence="2">Belongs to the HAD-like hydrolase superfamily. CbbY/CbbZ/Gph/YieH family.</text>
</comment>
<dbReference type="Pfam" id="PF00702">
    <property type="entry name" value="Hydrolase"/>
    <property type="match status" value="1"/>
</dbReference>